<dbReference type="InterPro" id="IPR050329">
    <property type="entry name" value="GLI_C2H2-zinc-finger"/>
</dbReference>
<dbReference type="InterPro" id="IPR013087">
    <property type="entry name" value="Znf_C2H2_type"/>
</dbReference>
<evidence type="ECO:0000256" key="2">
    <source>
        <dbReference type="ARBA" id="ARBA00022723"/>
    </source>
</evidence>
<protein>
    <recommendedName>
        <fullName evidence="8">C2H2-type domain-containing protein</fullName>
    </recommendedName>
</protein>
<dbReference type="HOGENOM" id="CLU_002678_42_25_1"/>
<accession>N4UD09</accession>
<organism evidence="9 10">
    <name type="scientific">Fusarium oxysporum f. sp. cubense (strain race 1)</name>
    <name type="common">Panama disease fungus</name>
    <dbReference type="NCBI Taxonomy" id="1229664"/>
    <lineage>
        <taxon>Eukaryota</taxon>
        <taxon>Fungi</taxon>
        <taxon>Dikarya</taxon>
        <taxon>Ascomycota</taxon>
        <taxon>Pezizomycotina</taxon>
        <taxon>Sordariomycetes</taxon>
        <taxon>Hypocreomycetidae</taxon>
        <taxon>Hypocreales</taxon>
        <taxon>Nectriaceae</taxon>
        <taxon>Fusarium</taxon>
        <taxon>Fusarium oxysporum species complex</taxon>
    </lineage>
</organism>
<keyword evidence="4 7" id="KW-0863">Zinc-finger</keyword>
<dbReference type="GO" id="GO:0045944">
    <property type="term" value="P:positive regulation of transcription by RNA polymerase II"/>
    <property type="evidence" value="ECO:0007669"/>
    <property type="project" value="UniProtKB-ARBA"/>
</dbReference>
<dbReference type="AlphaFoldDB" id="N4UD09"/>
<dbReference type="PANTHER" id="PTHR19818">
    <property type="entry name" value="ZINC FINGER PROTEIN ZIC AND GLI"/>
    <property type="match status" value="1"/>
</dbReference>
<dbReference type="STRING" id="1229664.N4UD09"/>
<comment type="subcellular location">
    <subcellularLocation>
        <location evidence="1">Nucleus</location>
    </subcellularLocation>
</comment>
<gene>
    <name evidence="9" type="ORF">FOC1_g10001054</name>
</gene>
<evidence type="ECO:0000256" key="6">
    <source>
        <dbReference type="ARBA" id="ARBA00023242"/>
    </source>
</evidence>
<dbReference type="PANTHER" id="PTHR19818:SF139">
    <property type="entry name" value="PAIR-RULE PROTEIN ODD-PAIRED"/>
    <property type="match status" value="1"/>
</dbReference>
<sequence>MPFLCEICQKEFTHKQPLKNHRRIHTGEKPYVCGLNGCKREFRLVSLTKAQNSNGTNKHHRVII</sequence>
<keyword evidence="2" id="KW-0479">Metal-binding</keyword>
<keyword evidence="5" id="KW-0862">Zinc</keyword>
<evidence type="ECO:0000256" key="3">
    <source>
        <dbReference type="ARBA" id="ARBA00022737"/>
    </source>
</evidence>
<reference evidence="10" key="1">
    <citation type="submission" date="2012-09" db="EMBL/GenBank/DDBJ databases">
        <title>Genome sequencing and comparative transcriptomics of race 1 and race 4 of banana pathogen: Fusarium oxysporum f. sp. cubense.</title>
        <authorList>
            <person name="Fang X."/>
            <person name="Huang J."/>
        </authorList>
    </citation>
    <scope>NUCLEOTIDE SEQUENCE [LARGE SCALE GENOMIC DNA]</scope>
    <source>
        <strain evidence="10">race 1</strain>
    </source>
</reference>
<evidence type="ECO:0000256" key="7">
    <source>
        <dbReference type="PROSITE-ProRule" id="PRU00042"/>
    </source>
</evidence>
<evidence type="ECO:0000256" key="4">
    <source>
        <dbReference type="ARBA" id="ARBA00022771"/>
    </source>
</evidence>
<dbReference type="VEuPathDB" id="FungiDB:FOC1_g10001054"/>
<dbReference type="EMBL" id="KB730360">
    <property type="protein sequence ID" value="ENH66681.1"/>
    <property type="molecule type" value="Genomic_DNA"/>
</dbReference>
<evidence type="ECO:0000313" key="9">
    <source>
        <dbReference type="EMBL" id="ENH66681.1"/>
    </source>
</evidence>
<dbReference type="Proteomes" id="UP000016928">
    <property type="component" value="Unassembled WGS sequence"/>
</dbReference>
<name>N4UD09_FUSC1</name>
<dbReference type="FunFam" id="3.30.160.60:FF:001498">
    <property type="entry name" value="Zinc finger protein 404"/>
    <property type="match status" value="1"/>
</dbReference>
<dbReference type="GO" id="GO:0005634">
    <property type="term" value="C:nucleus"/>
    <property type="evidence" value="ECO:0007669"/>
    <property type="project" value="UniProtKB-SubCell"/>
</dbReference>
<keyword evidence="3" id="KW-0677">Repeat</keyword>
<dbReference type="PROSITE" id="PS50157">
    <property type="entry name" value="ZINC_FINGER_C2H2_2"/>
    <property type="match status" value="1"/>
</dbReference>
<dbReference type="Gene3D" id="3.30.160.60">
    <property type="entry name" value="Classic Zinc Finger"/>
    <property type="match status" value="2"/>
</dbReference>
<evidence type="ECO:0000259" key="8">
    <source>
        <dbReference type="PROSITE" id="PS50157"/>
    </source>
</evidence>
<feature type="domain" description="C2H2-type" evidence="8">
    <location>
        <begin position="3"/>
        <end position="30"/>
    </location>
</feature>
<evidence type="ECO:0000313" key="10">
    <source>
        <dbReference type="Proteomes" id="UP000016928"/>
    </source>
</evidence>
<dbReference type="InterPro" id="IPR036236">
    <property type="entry name" value="Znf_C2H2_sf"/>
</dbReference>
<dbReference type="GO" id="GO:0008270">
    <property type="term" value="F:zinc ion binding"/>
    <property type="evidence" value="ECO:0007669"/>
    <property type="project" value="UniProtKB-KW"/>
</dbReference>
<evidence type="ECO:0000256" key="1">
    <source>
        <dbReference type="ARBA" id="ARBA00004123"/>
    </source>
</evidence>
<proteinExistence type="predicted"/>
<dbReference type="SUPFAM" id="SSF57667">
    <property type="entry name" value="beta-beta-alpha zinc fingers"/>
    <property type="match status" value="1"/>
</dbReference>
<dbReference type="PROSITE" id="PS00028">
    <property type="entry name" value="ZINC_FINGER_C2H2_1"/>
    <property type="match status" value="1"/>
</dbReference>
<evidence type="ECO:0000256" key="5">
    <source>
        <dbReference type="ARBA" id="ARBA00022833"/>
    </source>
</evidence>
<dbReference type="GO" id="GO:0000978">
    <property type="term" value="F:RNA polymerase II cis-regulatory region sequence-specific DNA binding"/>
    <property type="evidence" value="ECO:0007669"/>
    <property type="project" value="TreeGrafter"/>
</dbReference>
<reference evidence="10" key="2">
    <citation type="journal article" date="2014" name="PLoS ONE">
        <title>Genome and Transcriptome Analysis of the Fungal Pathogen Fusarium oxysporum f. sp. cubense Causing Banana Vascular Wilt Disease.</title>
        <authorList>
            <person name="Guo L."/>
            <person name="Han L."/>
            <person name="Yang L."/>
            <person name="Zeng H."/>
            <person name="Fan D."/>
            <person name="Zhu Y."/>
            <person name="Feng Y."/>
            <person name="Wang G."/>
            <person name="Peng C."/>
            <person name="Jiang X."/>
            <person name="Zhou D."/>
            <person name="Ni P."/>
            <person name="Liang C."/>
            <person name="Liu L."/>
            <person name="Wang J."/>
            <person name="Mao C."/>
            <person name="Fang X."/>
            <person name="Peng M."/>
            <person name="Huang J."/>
        </authorList>
    </citation>
    <scope>NUCLEOTIDE SEQUENCE [LARGE SCALE GENOMIC DNA]</scope>
    <source>
        <strain evidence="10">race 1</strain>
    </source>
</reference>
<keyword evidence="6" id="KW-0539">Nucleus</keyword>
<dbReference type="GO" id="GO:0000981">
    <property type="term" value="F:DNA-binding transcription factor activity, RNA polymerase II-specific"/>
    <property type="evidence" value="ECO:0007669"/>
    <property type="project" value="TreeGrafter"/>
</dbReference>